<dbReference type="Proteomes" id="UP001331561">
    <property type="component" value="Unassembled WGS sequence"/>
</dbReference>
<feature type="transmembrane region" description="Helical" evidence="1">
    <location>
        <begin position="12"/>
        <end position="34"/>
    </location>
</feature>
<evidence type="ECO:0000313" key="2">
    <source>
        <dbReference type="EMBL" id="MEC5387283.1"/>
    </source>
</evidence>
<evidence type="ECO:0000256" key="1">
    <source>
        <dbReference type="SAM" id="Phobius"/>
    </source>
</evidence>
<organism evidence="2 3">
    <name type="scientific">Uliginosibacterium silvisoli</name>
    <dbReference type="NCBI Taxonomy" id="3114758"/>
    <lineage>
        <taxon>Bacteria</taxon>
        <taxon>Pseudomonadati</taxon>
        <taxon>Pseudomonadota</taxon>
        <taxon>Betaproteobacteria</taxon>
        <taxon>Rhodocyclales</taxon>
        <taxon>Zoogloeaceae</taxon>
        <taxon>Uliginosibacterium</taxon>
    </lineage>
</organism>
<keyword evidence="3" id="KW-1185">Reference proteome</keyword>
<comment type="caution">
    <text evidence="2">The sequence shown here is derived from an EMBL/GenBank/DDBJ whole genome shotgun (WGS) entry which is preliminary data.</text>
</comment>
<keyword evidence="1" id="KW-1133">Transmembrane helix</keyword>
<evidence type="ECO:0000313" key="3">
    <source>
        <dbReference type="Proteomes" id="UP001331561"/>
    </source>
</evidence>
<keyword evidence="1" id="KW-0472">Membrane</keyword>
<reference evidence="2 3" key="1">
    <citation type="submission" date="2024-01" db="EMBL/GenBank/DDBJ databases">
        <title>Uliginosibacterium soil sp. nov.</title>
        <authorList>
            <person name="Lv Y."/>
        </authorList>
    </citation>
    <scope>NUCLEOTIDE SEQUENCE [LARGE SCALE GENOMIC DNA]</scope>
    <source>
        <strain evidence="2 3">H3</strain>
    </source>
</reference>
<gene>
    <name evidence="2" type="ORF">VVD49_16255</name>
</gene>
<sequence length="288" mass="31389">MDFLETRPSRQLFYLTVCISLLVHVVVLLLPAAAPPASKPPQRLSVRMMPKTPGPTKQAITTPPPTVMLSPQPGRAAPRIHKVPVAPSQPILSSPEPGPAVVEQPKYTQAERDDIDNFLQSLGPEAKPQARANPRANVSDRSMAMARDIGREMARRGDGSAISLERIPDSPPVDRFSLEFYLDSLMNKLNRNAQFMKRPAGGGRQTAAIQLRINPDGSMKSVEVLDESDQKDEVEFIKHLLERSAPYSPFPSTLAASARSLAITICIRPGRGGDSSFSRFERGSGSSC</sequence>
<dbReference type="RefSeq" id="WP_327600258.1">
    <property type="nucleotide sequence ID" value="NZ_JAYXHS010000003.1"/>
</dbReference>
<protein>
    <submittedName>
        <fullName evidence="2">TonB C-terminal domain-containing protein</fullName>
    </submittedName>
</protein>
<keyword evidence="1" id="KW-0812">Transmembrane</keyword>
<accession>A0ABU6K8A5</accession>
<name>A0ABU6K8A5_9RHOO</name>
<proteinExistence type="predicted"/>
<dbReference type="EMBL" id="JAYXHS010000003">
    <property type="protein sequence ID" value="MEC5387283.1"/>
    <property type="molecule type" value="Genomic_DNA"/>
</dbReference>
<dbReference type="Pfam" id="PF13103">
    <property type="entry name" value="TonB_2"/>
    <property type="match status" value="1"/>
</dbReference>